<sequence length="105" mass="12379">MYVRFSWSSPCTQSIYEIGVNFNNNNKLTSEKTHLNLTTKYLIIFHGNPNKEDCQLVAGFKENDYDQYYLYANGPEKSWNWIYWEKAGEAPKNLLIKIRVEYVGI</sequence>
<gene>
    <name evidence="1" type="ORF">AB204_19665</name>
</gene>
<dbReference type="PATRIC" id="fig|880157.4.peg.4241"/>
<evidence type="ECO:0000313" key="2">
    <source>
        <dbReference type="Proteomes" id="UP000036277"/>
    </source>
</evidence>
<keyword evidence="2" id="KW-1185">Reference proteome</keyword>
<evidence type="ECO:0000313" key="1">
    <source>
        <dbReference type="EMBL" id="KMJ43443.1"/>
    </source>
</evidence>
<dbReference type="EMBL" id="LFCV01000183">
    <property type="protein sequence ID" value="KMJ43443.1"/>
    <property type="molecule type" value="Genomic_DNA"/>
</dbReference>
<dbReference type="AlphaFoldDB" id="A0A0J5FMB9"/>
<protein>
    <submittedName>
        <fullName evidence="1">Uncharacterized protein</fullName>
    </submittedName>
</protein>
<organism evidence="1 2">
    <name type="scientific">Xenorhabdus khoisanae</name>
    <dbReference type="NCBI Taxonomy" id="880157"/>
    <lineage>
        <taxon>Bacteria</taxon>
        <taxon>Pseudomonadati</taxon>
        <taxon>Pseudomonadota</taxon>
        <taxon>Gammaproteobacteria</taxon>
        <taxon>Enterobacterales</taxon>
        <taxon>Morganellaceae</taxon>
        <taxon>Xenorhabdus</taxon>
    </lineage>
</organism>
<reference evidence="1 2" key="1">
    <citation type="submission" date="2015-06" db="EMBL/GenBank/DDBJ databases">
        <title>Draft Whole-Genome Sequence of the Entomopathogenic Bacterium Xenorhabdus khoisanae.</title>
        <authorList>
            <person name="Naidoo S."/>
            <person name="Featherston J."/>
            <person name="Gray V.M."/>
        </authorList>
    </citation>
    <scope>NUCLEOTIDE SEQUENCE [LARGE SCALE GENOMIC DNA]</scope>
    <source>
        <strain evidence="1 2">MCB</strain>
    </source>
</reference>
<proteinExistence type="predicted"/>
<comment type="caution">
    <text evidence="1">The sequence shown here is derived from an EMBL/GenBank/DDBJ whole genome shotgun (WGS) entry which is preliminary data.</text>
</comment>
<name>A0A0J5FMB9_9GAMM</name>
<dbReference type="Proteomes" id="UP000036277">
    <property type="component" value="Unassembled WGS sequence"/>
</dbReference>
<accession>A0A0J5FMB9</accession>